<keyword evidence="3 10" id="KW-0812">Transmembrane</keyword>
<keyword evidence="11" id="KW-1185">Reference proteome</keyword>
<evidence type="ECO:0000256" key="3">
    <source>
        <dbReference type="ARBA" id="ARBA00022692"/>
    </source>
</evidence>
<dbReference type="GO" id="GO:0005886">
    <property type="term" value="C:plasma membrane"/>
    <property type="evidence" value="ECO:0007669"/>
    <property type="project" value="TreeGrafter"/>
</dbReference>
<keyword evidence="4" id="KW-0769">Symport</keyword>
<feature type="region of interest" description="Disordered" evidence="9">
    <location>
        <begin position="28"/>
        <end position="57"/>
    </location>
</feature>
<feature type="transmembrane region" description="Helical" evidence="10">
    <location>
        <begin position="114"/>
        <end position="134"/>
    </location>
</feature>
<feature type="disulfide bond" evidence="8">
    <location>
        <begin position="197"/>
        <end position="206"/>
    </location>
</feature>
<dbReference type="Proteomes" id="UP000887574">
    <property type="component" value="Unplaced"/>
</dbReference>
<dbReference type="WBParaSite" id="jg20565">
    <property type="protein sequence ID" value="jg20565"/>
    <property type="gene ID" value="jg20565"/>
</dbReference>
<evidence type="ECO:0000256" key="8">
    <source>
        <dbReference type="PIRSR" id="PIRSR600175-2"/>
    </source>
</evidence>
<evidence type="ECO:0000256" key="7">
    <source>
        <dbReference type="PIRSR" id="PIRSR600175-1"/>
    </source>
</evidence>
<evidence type="ECO:0000256" key="4">
    <source>
        <dbReference type="ARBA" id="ARBA00022847"/>
    </source>
</evidence>
<proteinExistence type="predicted"/>
<evidence type="ECO:0000256" key="2">
    <source>
        <dbReference type="ARBA" id="ARBA00022448"/>
    </source>
</evidence>
<feature type="binding site" evidence="7">
    <location>
        <position position="100"/>
    </location>
    <ligand>
        <name>Na(+)</name>
        <dbReference type="ChEBI" id="CHEBI:29101"/>
        <label>1</label>
    </ligand>
</feature>
<dbReference type="InterPro" id="IPR000175">
    <property type="entry name" value="Na/ntran_symport"/>
</dbReference>
<dbReference type="Pfam" id="PF00209">
    <property type="entry name" value="SNF"/>
    <property type="match status" value="1"/>
</dbReference>
<keyword evidence="2" id="KW-0813">Transport</keyword>
<accession>A0A915DKK9</accession>
<dbReference type="SUPFAM" id="SSF161070">
    <property type="entry name" value="SNF-like"/>
    <property type="match status" value="1"/>
</dbReference>
<organism evidence="11 12">
    <name type="scientific">Ditylenchus dipsaci</name>
    <dbReference type="NCBI Taxonomy" id="166011"/>
    <lineage>
        <taxon>Eukaryota</taxon>
        <taxon>Metazoa</taxon>
        <taxon>Ecdysozoa</taxon>
        <taxon>Nematoda</taxon>
        <taxon>Chromadorea</taxon>
        <taxon>Rhabditida</taxon>
        <taxon>Tylenchina</taxon>
        <taxon>Tylenchomorpha</taxon>
        <taxon>Sphaerularioidea</taxon>
        <taxon>Anguinidae</taxon>
        <taxon>Anguininae</taxon>
        <taxon>Ditylenchus</taxon>
    </lineage>
</organism>
<feature type="compositionally biased region" description="Basic and acidic residues" evidence="9">
    <location>
        <begin position="32"/>
        <end position="43"/>
    </location>
</feature>
<dbReference type="PRINTS" id="PR00176">
    <property type="entry name" value="NANEUSMPORT"/>
</dbReference>
<dbReference type="PANTHER" id="PTHR11616">
    <property type="entry name" value="SODIUM/CHLORIDE DEPENDENT TRANSPORTER"/>
    <property type="match status" value="1"/>
</dbReference>
<evidence type="ECO:0000256" key="5">
    <source>
        <dbReference type="ARBA" id="ARBA00022989"/>
    </source>
</evidence>
<keyword evidence="7" id="KW-0479">Metal-binding</keyword>
<keyword evidence="7" id="KW-0915">Sodium</keyword>
<keyword evidence="6 10" id="KW-0472">Membrane</keyword>
<dbReference type="GO" id="GO:0089718">
    <property type="term" value="P:amino acid import across plasma membrane"/>
    <property type="evidence" value="ECO:0007669"/>
    <property type="project" value="TreeGrafter"/>
</dbReference>
<keyword evidence="8" id="KW-1015">Disulfide bond</keyword>
<dbReference type="GO" id="GO:0005283">
    <property type="term" value="F:amino acid:sodium symporter activity"/>
    <property type="evidence" value="ECO:0007669"/>
    <property type="project" value="TreeGrafter"/>
</dbReference>
<evidence type="ECO:0000256" key="10">
    <source>
        <dbReference type="SAM" id="Phobius"/>
    </source>
</evidence>
<name>A0A915DKK9_9BILA</name>
<evidence type="ECO:0000256" key="1">
    <source>
        <dbReference type="ARBA" id="ARBA00004141"/>
    </source>
</evidence>
<sequence>MSQQASEATESDSNYTSGEYIEVVHTPVLSPADEKSSSKKDANNEVTSSKGSNEPLLNKVTVDEHSEALPSISFGTSEDRWSSGILGLLAHLSQVLGHGNLIHFPYLCAKHGGAAFFIPYILAYICVGIPVLYAEMLLGQFSSSPSTQIFRQLRIAVAMFAVVLYRSLFFSALIAQLFYAGAISIKGLWSEVPGAVCDPDSQTSLCRDFGYQRFCRAFQHYPGKNTPVCSHNSTLELLDSVSSIKALVPPHTDYMFSAVFKPEIDPMKMKFAPLSWCKRS</sequence>
<evidence type="ECO:0000313" key="12">
    <source>
        <dbReference type="WBParaSite" id="jg20565"/>
    </source>
</evidence>
<feature type="transmembrane region" description="Helical" evidence="10">
    <location>
        <begin position="155"/>
        <end position="179"/>
    </location>
</feature>
<evidence type="ECO:0000313" key="11">
    <source>
        <dbReference type="Proteomes" id="UP000887574"/>
    </source>
</evidence>
<dbReference type="AlphaFoldDB" id="A0A915DKK9"/>
<protein>
    <submittedName>
        <fullName evidence="12">Uncharacterized protein</fullName>
    </submittedName>
</protein>
<reference evidence="12" key="1">
    <citation type="submission" date="2022-11" db="UniProtKB">
        <authorList>
            <consortium name="WormBaseParasite"/>
        </authorList>
    </citation>
    <scope>IDENTIFICATION</scope>
</reference>
<dbReference type="GO" id="GO:0046872">
    <property type="term" value="F:metal ion binding"/>
    <property type="evidence" value="ECO:0007669"/>
    <property type="project" value="UniProtKB-KW"/>
</dbReference>
<dbReference type="PROSITE" id="PS50267">
    <property type="entry name" value="NA_NEUROTRAN_SYMP_3"/>
    <property type="match status" value="1"/>
</dbReference>
<dbReference type="PANTHER" id="PTHR11616:SF241">
    <property type="entry name" value="SODIUM- AND CHLORIDE-DEPENDENT GLYCINE TRANSPORTER 2"/>
    <property type="match status" value="1"/>
</dbReference>
<evidence type="ECO:0000256" key="6">
    <source>
        <dbReference type="ARBA" id="ARBA00023136"/>
    </source>
</evidence>
<keyword evidence="5 10" id="KW-1133">Transmembrane helix</keyword>
<evidence type="ECO:0000256" key="9">
    <source>
        <dbReference type="SAM" id="MobiDB-lite"/>
    </source>
</evidence>
<dbReference type="InterPro" id="IPR037272">
    <property type="entry name" value="SNS_sf"/>
</dbReference>
<comment type="subcellular location">
    <subcellularLocation>
        <location evidence="1">Membrane</location>
        <topology evidence="1">Multi-pass membrane protein</topology>
    </subcellularLocation>
</comment>